<evidence type="ECO:0000313" key="3">
    <source>
        <dbReference type="EMBL" id="MBM7128735.1"/>
    </source>
</evidence>
<sequence>MARGGIYKSEVKQARDSLLAQGLSPSIDAIRVALGNTGSRSTIHRHMKELEAEEERGGAAGQAVSDALQHLVGQLAEQLRTEADERIAKAQTACDATVAQAQAAMAEQAKEGRSLSDQLQRIETRLRDEREAHAATQEELHQERTQSATLIERIAGLEARLQERDTHVASLESKHQQAREALEHFRQSSREQREAELRRHEHQVQSFQVELRQAQDILTSKSQDVLHLNRENARLSEQYAERDKALRELQRHHDQAVTTVKELAAVKREAETVARQWVETHTELEQLRGEFQRREAAWEAERIAWHQEREEQARHDQRLQAIEGLLASLKTAPHMAAPSAKPPSGP</sequence>
<accession>A0ABS2KCG4</accession>
<evidence type="ECO:0000313" key="4">
    <source>
        <dbReference type="Proteomes" id="UP001430193"/>
    </source>
</evidence>
<comment type="caution">
    <text evidence="3">The sequence shown here is derived from an EMBL/GenBank/DDBJ whole genome shotgun (WGS) entry which is preliminary data.</text>
</comment>
<feature type="coiled-coil region" evidence="1">
    <location>
        <begin position="119"/>
        <end position="252"/>
    </location>
</feature>
<organism evidence="3 4">
    <name type="scientific">Dyella mobilis</name>
    <dbReference type="NCBI Taxonomy" id="1849582"/>
    <lineage>
        <taxon>Bacteria</taxon>
        <taxon>Pseudomonadati</taxon>
        <taxon>Pseudomonadota</taxon>
        <taxon>Gammaproteobacteria</taxon>
        <taxon>Lysobacterales</taxon>
        <taxon>Rhodanobacteraceae</taxon>
        <taxon>Dyella</taxon>
    </lineage>
</organism>
<keyword evidence="1" id="KW-0175">Coiled coil</keyword>
<proteinExistence type="predicted"/>
<keyword evidence="4" id="KW-1185">Reference proteome</keyword>
<evidence type="ECO:0000259" key="2">
    <source>
        <dbReference type="Pfam" id="PF11740"/>
    </source>
</evidence>
<dbReference type="Gene3D" id="1.10.287.1490">
    <property type="match status" value="1"/>
</dbReference>
<dbReference type="Pfam" id="PF11740">
    <property type="entry name" value="KfrA_N"/>
    <property type="match status" value="1"/>
</dbReference>
<name>A0ABS2KCG4_9GAMM</name>
<evidence type="ECO:0000256" key="1">
    <source>
        <dbReference type="SAM" id="Coils"/>
    </source>
</evidence>
<dbReference type="RefSeq" id="WP_204630354.1">
    <property type="nucleotide sequence ID" value="NZ_BSOC01000006.1"/>
</dbReference>
<feature type="domain" description="KfrA N-terminal DNA-binding" evidence="2">
    <location>
        <begin position="8"/>
        <end position="118"/>
    </location>
</feature>
<gene>
    <name evidence="3" type="ORF">ISS99_04290</name>
</gene>
<dbReference type="InterPro" id="IPR021104">
    <property type="entry name" value="KfrA_DNA-bd_N"/>
</dbReference>
<dbReference type="EMBL" id="JADIKF010000035">
    <property type="protein sequence ID" value="MBM7128735.1"/>
    <property type="molecule type" value="Genomic_DNA"/>
</dbReference>
<keyword evidence="3" id="KW-0238">DNA-binding</keyword>
<dbReference type="GO" id="GO:0003677">
    <property type="term" value="F:DNA binding"/>
    <property type="evidence" value="ECO:0007669"/>
    <property type="project" value="UniProtKB-KW"/>
</dbReference>
<protein>
    <submittedName>
        <fullName evidence="3">DNA-binding protein</fullName>
    </submittedName>
</protein>
<reference evidence="3" key="1">
    <citation type="submission" date="2020-10" db="EMBL/GenBank/DDBJ databases">
        <title>Phylogeny of dyella-like bacteria.</title>
        <authorList>
            <person name="Fu J."/>
        </authorList>
    </citation>
    <scope>NUCLEOTIDE SEQUENCE</scope>
    <source>
        <strain evidence="3">DHON07</strain>
    </source>
</reference>
<dbReference type="Proteomes" id="UP001430193">
    <property type="component" value="Unassembled WGS sequence"/>
</dbReference>